<keyword evidence="3" id="KW-1185">Reference proteome</keyword>
<evidence type="ECO:0000256" key="1">
    <source>
        <dbReference type="SAM" id="MobiDB-lite"/>
    </source>
</evidence>
<sequence>MEAIDFGSTIETSSYISYATPTPGAAYATEPASDIIEPAIDGEKALVMAEMPNSLGLPNSVAEAVAPDAGELRVDNTQADEPETENSDPIETPQSLRGAAIAKIKGNPNRVAKTENVPCWDKPTCREVQLGIPSPVSSDSATETTQKATPETPAEEAPVGSSSEPSA</sequence>
<feature type="region of interest" description="Disordered" evidence="1">
    <location>
        <begin position="129"/>
        <end position="167"/>
    </location>
</feature>
<dbReference type="Proteomes" id="UP001521222">
    <property type="component" value="Unassembled WGS sequence"/>
</dbReference>
<evidence type="ECO:0000313" key="3">
    <source>
        <dbReference type="Proteomes" id="UP001521222"/>
    </source>
</evidence>
<name>A0ABR3S2K6_9PLEO</name>
<evidence type="ECO:0000313" key="2">
    <source>
        <dbReference type="EMBL" id="KAL1610921.1"/>
    </source>
</evidence>
<protein>
    <submittedName>
        <fullName evidence="2">Uncharacterized protein</fullName>
    </submittedName>
</protein>
<feature type="compositionally biased region" description="Polar residues" evidence="1">
    <location>
        <begin position="135"/>
        <end position="149"/>
    </location>
</feature>
<organism evidence="2 3">
    <name type="scientific">Nothophoma quercina</name>
    <dbReference type="NCBI Taxonomy" id="749835"/>
    <lineage>
        <taxon>Eukaryota</taxon>
        <taxon>Fungi</taxon>
        <taxon>Dikarya</taxon>
        <taxon>Ascomycota</taxon>
        <taxon>Pezizomycotina</taxon>
        <taxon>Dothideomycetes</taxon>
        <taxon>Pleosporomycetidae</taxon>
        <taxon>Pleosporales</taxon>
        <taxon>Pleosporineae</taxon>
        <taxon>Didymellaceae</taxon>
        <taxon>Nothophoma</taxon>
    </lineage>
</organism>
<proteinExistence type="predicted"/>
<feature type="compositionally biased region" description="Acidic residues" evidence="1">
    <location>
        <begin position="78"/>
        <end position="88"/>
    </location>
</feature>
<dbReference type="EMBL" id="JAKIXB020000002">
    <property type="protein sequence ID" value="KAL1610921.1"/>
    <property type="molecule type" value="Genomic_DNA"/>
</dbReference>
<accession>A0ABR3S2K6</accession>
<feature type="region of interest" description="Disordered" evidence="1">
    <location>
        <begin position="66"/>
        <end position="96"/>
    </location>
</feature>
<comment type="caution">
    <text evidence="2">The sequence shown here is derived from an EMBL/GenBank/DDBJ whole genome shotgun (WGS) entry which is preliminary data.</text>
</comment>
<gene>
    <name evidence="2" type="ORF">SLS59_000558</name>
</gene>
<reference evidence="2 3" key="1">
    <citation type="submission" date="2024-02" db="EMBL/GenBank/DDBJ databases">
        <title>De novo assembly and annotation of 12 fungi associated with fruit tree decline syndrome in Ontario, Canada.</title>
        <authorList>
            <person name="Sulman M."/>
            <person name="Ellouze W."/>
            <person name="Ilyukhin E."/>
        </authorList>
    </citation>
    <scope>NUCLEOTIDE SEQUENCE [LARGE SCALE GENOMIC DNA]</scope>
    <source>
        <strain evidence="2 3">M97-236</strain>
    </source>
</reference>